<dbReference type="SMART" id="SM00066">
    <property type="entry name" value="GAL4"/>
    <property type="match status" value="1"/>
</dbReference>
<feature type="compositionally biased region" description="Basic residues" evidence="7">
    <location>
        <begin position="58"/>
        <end position="68"/>
    </location>
</feature>
<feature type="region of interest" description="Disordered" evidence="7">
    <location>
        <begin position="1"/>
        <end position="22"/>
    </location>
</feature>
<feature type="region of interest" description="Disordered" evidence="7">
    <location>
        <begin position="56"/>
        <end position="85"/>
    </location>
</feature>
<dbReference type="PANTHER" id="PTHR37534:SF46">
    <property type="entry name" value="ZN(II)2CYS6 TRANSCRIPTION FACTOR (EUROFUNG)"/>
    <property type="match status" value="1"/>
</dbReference>
<feature type="domain" description="Zn(2)-C6 fungal-type" evidence="8">
    <location>
        <begin position="17"/>
        <end position="63"/>
    </location>
</feature>
<evidence type="ECO:0000256" key="5">
    <source>
        <dbReference type="ARBA" id="ARBA00023163"/>
    </source>
</evidence>
<evidence type="ECO:0000256" key="7">
    <source>
        <dbReference type="SAM" id="MobiDB-lite"/>
    </source>
</evidence>
<evidence type="ECO:0000256" key="6">
    <source>
        <dbReference type="ARBA" id="ARBA00023242"/>
    </source>
</evidence>
<proteinExistence type="predicted"/>
<comment type="caution">
    <text evidence="9">The sequence shown here is derived from an EMBL/GenBank/DDBJ whole genome shotgun (WGS) entry which is preliminary data.</text>
</comment>
<dbReference type="InterPro" id="IPR021858">
    <property type="entry name" value="Fun_TF"/>
</dbReference>
<evidence type="ECO:0000256" key="2">
    <source>
        <dbReference type="ARBA" id="ARBA00022833"/>
    </source>
</evidence>
<dbReference type="Pfam" id="PF00172">
    <property type="entry name" value="Zn_clus"/>
    <property type="match status" value="1"/>
</dbReference>
<feature type="compositionally biased region" description="Low complexity" evidence="7">
    <location>
        <begin position="69"/>
        <end position="85"/>
    </location>
</feature>
<dbReference type="InterPro" id="IPR036864">
    <property type="entry name" value="Zn2-C6_fun-type_DNA-bd_sf"/>
</dbReference>
<keyword evidence="4" id="KW-0238">DNA-binding</keyword>
<dbReference type="Pfam" id="PF11951">
    <property type="entry name" value="Fungal_trans_2"/>
    <property type="match status" value="1"/>
</dbReference>
<evidence type="ECO:0000259" key="8">
    <source>
        <dbReference type="SMART" id="SM00066"/>
    </source>
</evidence>
<dbReference type="PANTHER" id="PTHR37534">
    <property type="entry name" value="TRANSCRIPTIONAL ACTIVATOR PROTEIN UGA3"/>
    <property type="match status" value="1"/>
</dbReference>
<organism evidence="9 10">
    <name type="scientific">Sporothrix stenoceras</name>
    <dbReference type="NCBI Taxonomy" id="5173"/>
    <lineage>
        <taxon>Eukaryota</taxon>
        <taxon>Fungi</taxon>
        <taxon>Dikarya</taxon>
        <taxon>Ascomycota</taxon>
        <taxon>Pezizomycotina</taxon>
        <taxon>Sordariomycetes</taxon>
        <taxon>Sordariomycetidae</taxon>
        <taxon>Ophiostomatales</taxon>
        <taxon>Ophiostomataceae</taxon>
        <taxon>Sporothrix</taxon>
    </lineage>
</organism>
<protein>
    <recommendedName>
        <fullName evidence="8">Zn(2)-C6 fungal-type domain-containing protein</fullName>
    </recommendedName>
</protein>
<keyword evidence="2" id="KW-0862">Zinc</keyword>
<keyword evidence="3" id="KW-0805">Transcription regulation</keyword>
<dbReference type="EMBL" id="JAWCUI010000009">
    <property type="protein sequence ID" value="KAL1900573.1"/>
    <property type="molecule type" value="Genomic_DNA"/>
</dbReference>
<evidence type="ECO:0000256" key="4">
    <source>
        <dbReference type="ARBA" id="ARBA00023125"/>
    </source>
</evidence>
<dbReference type="SUPFAM" id="SSF57701">
    <property type="entry name" value="Zn2/Cys6 DNA-binding domain"/>
    <property type="match status" value="1"/>
</dbReference>
<name>A0ABR3ZIQ3_9PEZI</name>
<accession>A0ABR3ZIQ3</accession>
<evidence type="ECO:0000313" key="9">
    <source>
        <dbReference type="EMBL" id="KAL1900573.1"/>
    </source>
</evidence>
<dbReference type="Proteomes" id="UP001583186">
    <property type="component" value="Unassembled WGS sequence"/>
</dbReference>
<keyword evidence="10" id="KW-1185">Reference proteome</keyword>
<keyword evidence="6" id="KW-0539">Nucleus</keyword>
<sequence>MTAASGVTHVHRGRSAPRSRNGCWTCRGKAAKKRCDEQRPVCGRCQRGGLVCDYTPRPKARTTSRTRQRAASTSPGASPSVSASPTSSAPDFFDLPLIATSNSSLALTSSDHEALRYFRTTFAQYHHTKHPQYGCISIMFGLARDSAMVMHMALALGFHEMDVRRQRRKGAAAPLRLEAIEAASSSNTTTAVNDSRPTQHYAAALHMLASVVGNSTSPSLTMGTPETNLEACLSTLWLMLLYEQQFGDPHGRGMAHHLRGAALLAQHKVVATSAPLSLYTVRMLIWIAHIDAAAAAVGLGGFFDRALISDLLAATQRVGETDEGGANVAQTEIETAAAAVPDFVGDDDNTVDLLVRMHRYSNPLYRVTWASAYPQVELLDDLANRSVFHLFTCCGPLRRMIANLSSLDPSGDDFDRERETIGRAITKVRSAFGEVLDVARALSIDSNGDGNAGQPRGLVANLRIVVPTFYAVEIEYARVAGNITTKVATALGEILRLAFQAHRQGGDAALTRIAWPLFVVALETTDLLHRKWVLERFAGMSVLGDHLQRAHRLLSDAVSLQERTGQRADVKAMMPSYGAIVLT</sequence>
<gene>
    <name evidence="9" type="ORF">Sste5346_002296</name>
</gene>
<dbReference type="CDD" id="cd00067">
    <property type="entry name" value="GAL4"/>
    <property type="match status" value="1"/>
</dbReference>
<dbReference type="Gene3D" id="4.10.240.10">
    <property type="entry name" value="Zn(2)-C6 fungal-type DNA-binding domain"/>
    <property type="match status" value="1"/>
</dbReference>
<reference evidence="9 10" key="1">
    <citation type="journal article" date="2024" name="IMA Fungus">
        <title>IMA Genome - F19 : A genome assembly and annotation guide to empower mycologists, including annotated draft genome sequences of Ceratocystis pirilliformis, Diaporthe australafricana, Fusarium ophioides, Paecilomyces lecythidis, and Sporothrix stenoceras.</title>
        <authorList>
            <person name="Aylward J."/>
            <person name="Wilson A.M."/>
            <person name="Visagie C.M."/>
            <person name="Spraker J."/>
            <person name="Barnes I."/>
            <person name="Buitendag C."/>
            <person name="Ceriani C."/>
            <person name="Del Mar Angel L."/>
            <person name="du Plessis D."/>
            <person name="Fuchs T."/>
            <person name="Gasser K."/>
            <person name="Kramer D."/>
            <person name="Li W."/>
            <person name="Munsamy K."/>
            <person name="Piso A."/>
            <person name="Price J.L."/>
            <person name="Sonnekus B."/>
            <person name="Thomas C."/>
            <person name="van der Nest A."/>
            <person name="van Dijk A."/>
            <person name="van Heerden A."/>
            <person name="van Vuuren N."/>
            <person name="Yilmaz N."/>
            <person name="Duong T.A."/>
            <person name="van der Merwe N.A."/>
            <person name="Wingfield M.J."/>
            <person name="Wingfield B.D."/>
        </authorList>
    </citation>
    <scope>NUCLEOTIDE SEQUENCE [LARGE SCALE GENOMIC DNA]</scope>
    <source>
        <strain evidence="9 10">CMW 5346</strain>
    </source>
</reference>
<evidence type="ECO:0000313" key="10">
    <source>
        <dbReference type="Proteomes" id="UP001583186"/>
    </source>
</evidence>
<dbReference type="InterPro" id="IPR001138">
    <property type="entry name" value="Zn2Cys6_DnaBD"/>
</dbReference>
<evidence type="ECO:0000256" key="3">
    <source>
        <dbReference type="ARBA" id="ARBA00023015"/>
    </source>
</evidence>
<keyword evidence="5" id="KW-0804">Transcription</keyword>
<evidence type="ECO:0000256" key="1">
    <source>
        <dbReference type="ARBA" id="ARBA00004123"/>
    </source>
</evidence>
<comment type="subcellular location">
    <subcellularLocation>
        <location evidence="1">Nucleus</location>
    </subcellularLocation>
</comment>